<keyword evidence="5" id="KW-0378">Hydrolase</keyword>
<dbReference type="SUPFAM" id="SSF53474">
    <property type="entry name" value="alpha/beta-Hydrolases"/>
    <property type="match status" value="1"/>
</dbReference>
<gene>
    <name evidence="8" type="ORF">BSTOLATCC_MIC53682</name>
</gene>
<comment type="similarity">
    <text evidence="1">Belongs to the peptidase S10 family.</text>
</comment>
<evidence type="ECO:0000313" key="8">
    <source>
        <dbReference type="EMBL" id="CAG9331617.1"/>
    </source>
</evidence>
<proteinExistence type="inferred from homology"/>
<dbReference type="PANTHER" id="PTHR11802:SF3">
    <property type="entry name" value="RETINOID-INDUCIBLE SERINE CARBOXYPEPTIDASE"/>
    <property type="match status" value="1"/>
</dbReference>
<evidence type="ECO:0000313" key="9">
    <source>
        <dbReference type="Proteomes" id="UP001162131"/>
    </source>
</evidence>
<keyword evidence="9" id="KW-1185">Reference proteome</keyword>
<evidence type="ECO:0000256" key="6">
    <source>
        <dbReference type="ARBA" id="ARBA00023180"/>
    </source>
</evidence>
<dbReference type="EMBL" id="CAJZBQ010000053">
    <property type="protein sequence ID" value="CAG9331617.1"/>
    <property type="molecule type" value="Genomic_DNA"/>
</dbReference>
<dbReference type="Pfam" id="PF00450">
    <property type="entry name" value="Peptidase_S10"/>
    <property type="match status" value="1"/>
</dbReference>
<dbReference type="InterPro" id="IPR029058">
    <property type="entry name" value="AB_hydrolase_fold"/>
</dbReference>
<dbReference type="InterPro" id="IPR001563">
    <property type="entry name" value="Peptidase_S10"/>
</dbReference>
<keyword evidence="6" id="KW-0325">Glycoprotein</keyword>
<keyword evidence="3" id="KW-0645">Protease</keyword>
<accession>A0AAU9K1K1</accession>
<dbReference type="Proteomes" id="UP001162131">
    <property type="component" value="Unassembled WGS sequence"/>
</dbReference>
<comment type="caution">
    <text evidence="8">The sequence shown here is derived from an EMBL/GenBank/DDBJ whole genome shotgun (WGS) entry which is preliminary data.</text>
</comment>
<dbReference type="PRINTS" id="PR00724">
    <property type="entry name" value="CRBOXYPTASEC"/>
</dbReference>
<dbReference type="PANTHER" id="PTHR11802">
    <property type="entry name" value="SERINE PROTEASE FAMILY S10 SERINE CARBOXYPEPTIDASE"/>
    <property type="match status" value="1"/>
</dbReference>
<keyword evidence="2" id="KW-0121">Carboxypeptidase</keyword>
<evidence type="ECO:0000256" key="3">
    <source>
        <dbReference type="ARBA" id="ARBA00022670"/>
    </source>
</evidence>
<feature type="signal peptide" evidence="7">
    <location>
        <begin position="1"/>
        <end position="17"/>
    </location>
</feature>
<evidence type="ECO:0000256" key="1">
    <source>
        <dbReference type="ARBA" id="ARBA00009431"/>
    </source>
</evidence>
<protein>
    <submittedName>
        <fullName evidence="8">Uncharacterized protein</fullName>
    </submittedName>
</protein>
<feature type="chain" id="PRO_5043504932" evidence="7">
    <location>
        <begin position="18"/>
        <end position="426"/>
    </location>
</feature>
<keyword evidence="4 7" id="KW-0732">Signal</keyword>
<evidence type="ECO:0000256" key="2">
    <source>
        <dbReference type="ARBA" id="ARBA00022645"/>
    </source>
</evidence>
<sequence>MSLLIWIFFLKIYFTYADSDGPWSLLGFSGYSGEIVMNNLTGSSLFYWLFQAYKGNILTDKLPIILWLQGGPGCSGETGMLFENIGAFNIDNSANPFINPYTWATDFHVIAVDYPFGAGFSFANAAYDMKNTTIQASAYLYNFLVKLSNKYPTWLNRDLYIFGSSYAGHWVPGIAYTILMNNLSPNSPTKFQLKGIGIGDPWIEALTQTQYYSDYAYQHSLIDNEEINIIEQLQAQIVNELNSGNLLQANSDRESILSDISSYAGGIDPLNVRYFGNHYNLGNISNWLNSASTKTLLHAPANIIWSDCNGTAGAGFIEDKMTSMASYFPFILDNIKVVIWSGQDDLRVNSMGTQALLAKMNWSYINNFLAANKIVWAVNGQVAGYVTTYNSLTFISMLKAGHLASHDQPLNAKDMAYRFINNAGWQ</sequence>
<dbReference type="GO" id="GO:0004185">
    <property type="term" value="F:serine-type carboxypeptidase activity"/>
    <property type="evidence" value="ECO:0007669"/>
    <property type="project" value="InterPro"/>
</dbReference>
<evidence type="ECO:0000256" key="4">
    <source>
        <dbReference type="ARBA" id="ARBA00022729"/>
    </source>
</evidence>
<evidence type="ECO:0000256" key="7">
    <source>
        <dbReference type="SAM" id="SignalP"/>
    </source>
</evidence>
<reference evidence="8" key="1">
    <citation type="submission" date="2021-09" db="EMBL/GenBank/DDBJ databases">
        <authorList>
            <consortium name="AG Swart"/>
            <person name="Singh M."/>
            <person name="Singh A."/>
            <person name="Seah K."/>
            <person name="Emmerich C."/>
        </authorList>
    </citation>
    <scope>NUCLEOTIDE SEQUENCE</scope>
    <source>
        <strain evidence="8">ATCC30299</strain>
    </source>
</reference>
<name>A0AAU9K1K1_9CILI</name>
<dbReference type="AlphaFoldDB" id="A0AAU9K1K1"/>
<dbReference type="Gene3D" id="3.40.50.1820">
    <property type="entry name" value="alpha/beta hydrolase"/>
    <property type="match status" value="1"/>
</dbReference>
<dbReference type="GO" id="GO:0006508">
    <property type="term" value="P:proteolysis"/>
    <property type="evidence" value="ECO:0007669"/>
    <property type="project" value="UniProtKB-KW"/>
</dbReference>
<organism evidence="8 9">
    <name type="scientific">Blepharisma stoltei</name>
    <dbReference type="NCBI Taxonomy" id="1481888"/>
    <lineage>
        <taxon>Eukaryota</taxon>
        <taxon>Sar</taxon>
        <taxon>Alveolata</taxon>
        <taxon>Ciliophora</taxon>
        <taxon>Postciliodesmatophora</taxon>
        <taxon>Heterotrichea</taxon>
        <taxon>Heterotrichida</taxon>
        <taxon>Blepharismidae</taxon>
        <taxon>Blepharisma</taxon>
    </lineage>
</organism>
<evidence type="ECO:0000256" key="5">
    <source>
        <dbReference type="ARBA" id="ARBA00022801"/>
    </source>
</evidence>